<proteinExistence type="predicted"/>
<accession>A0A1I4EKN1</accession>
<dbReference type="Proteomes" id="UP000198804">
    <property type="component" value="Unassembled WGS sequence"/>
</dbReference>
<organism evidence="2 3">
    <name type="scientific">Methylorubrum salsuginis</name>
    <dbReference type="NCBI Taxonomy" id="414703"/>
    <lineage>
        <taxon>Bacteria</taxon>
        <taxon>Pseudomonadati</taxon>
        <taxon>Pseudomonadota</taxon>
        <taxon>Alphaproteobacteria</taxon>
        <taxon>Hyphomicrobiales</taxon>
        <taxon>Methylobacteriaceae</taxon>
        <taxon>Methylorubrum</taxon>
    </lineage>
</organism>
<keyword evidence="1" id="KW-0812">Transmembrane</keyword>
<dbReference type="EMBL" id="FOSV01000008">
    <property type="protein sequence ID" value="SFL05763.1"/>
    <property type="molecule type" value="Genomic_DNA"/>
</dbReference>
<evidence type="ECO:0000256" key="1">
    <source>
        <dbReference type="SAM" id="Phobius"/>
    </source>
</evidence>
<evidence type="ECO:0000313" key="3">
    <source>
        <dbReference type="Proteomes" id="UP000198804"/>
    </source>
</evidence>
<dbReference type="STRING" id="414703.SAMN04488125_10837"/>
<dbReference type="OrthoDB" id="8002477at2"/>
<dbReference type="RefSeq" id="WP_091945845.1">
    <property type="nucleotide sequence ID" value="NZ_FOSV01000008.1"/>
</dbReference>
<keyword evidence="3" id="KW-1185">Reference proteome</keyword>
<gene>
    <name evidence="2" type="ORF">SAMN04488125_10837</name>
</gene>
<sequence length="70" mass="7389">MTTVARTMSGMTVQAVRRPRGTGRWAPPRAANAEGKIENGFRHCTIGSLQALGLAVTAAILLTGLIWVAL</sequence>
<feature type="transmembrane region" description="Helical" evidence="1">
    <location>
        <begin position="51"/>
        <end position="69"/>
    </location>
</feature>
<name>A0A1I4EKN1_9HYPH</name>
<dbReference type="AlphaFoldDB" id="A0A1I4EKN1"/>
<keyword evidence="1" id="KW-0472">Membrane</keyword>
<evidence type="ECO:0000313" key="2">
    <source>
        <dbReference type="EMBL" id="SFL05763.1"/>
    </source>
</evidence>
<reference evidence="3" key="1">
    <citation type="submission" date="2016-10" db="EMBL/GenBank/DDBJ databases">
        <authorList>
            <person name="Varghese N."/>
            <person name="Submissions S."/>
        </authorList>
    </citation>
    <scope>NUCLEOTIDE SEQUENCE [LARGE SCALE GENOMIC DNA]</scope>
    <source>
        <strain evidence="3">CGMCC 1.6474</strain>
    </source>
</reference>
<protein>
    <submittedName>
        <fullName evidence="2">Uncharacterized protein</fullName>
    </submittedName>
</protein>
<keyword evidence="1" id="KW-1133">Transmembrane helix</keyword>